<reference evidence="8 9" key="1">
    <citation type="submission" date="2014-07" db="EMBL/GenBank/DDBJ databases">
        <authorList>
            <person name="Sibley D."/>
            <person name="Venepally P."/>
            <person name="Karamycheva S."/>
            <person name="Hadjithomas M."/>
            <person name="Khan A."/>
            <person name="Brunk B."/>
            <person name="Roos D."/>
            <person name="Caler E."/>
            <person name="Lorenzi H."/>
        </authorList>
    </citation>
    <scope>NUCLEOTIDE SEQUENCE [LARGE SCALE GENOMIC DNA]</scope>
    <source>
        <strain evidence="8 9">FOU</strain>
    </source>
</reference>
<evidence type="ECO:0000256" key="2">
    <source>
        <dbReference type="ARBA" id="ARBA00012104"/>
    </source>
</evidence>
<dbReference type="VEuPathDB" id="ToxoDB:TGFOU_297080"/>
<evidence type="ECO:0000256" key="7">
    <source>
        <dbReference type="SAM" id="MobiDB-lite"/>
    </source>
</evidence>
<dbReference type="GO" id="GO:0005524">
    <property type="term" value="F:ATP binding"/>
    <property type="evidence" value="ECO:0007669"/>
    <property type="project" value="UniProtKB-KW"/>
</dbReference>
<feature type="compositionally biased region" description="Polar residues" evidence="7">
    <location>
        <begin position="273"/>
        <end position="282"/>
    </location>
</feature>
<name>A0A086K5R0_TOXGO</name>
<dbReference type="GO" id="GO:0008478">
    <property type="term" value="F:pyridoxal kinase activity"/>
    <property type="evidence" value="ECO:0007669"/>
    <property type="project" value="UniProtKB-EC"/>
</dbReference>
<dbReference type="Proteomes" id="UP000028838">
    <property type="component" value="Unassembled WGS sequence"/>
</dbReference>
<dbReference type="AlphaFoldDB" id="A0A086K5R0"/>
<feature type="region of interest" description="Disordered" evidence="7">
    <location>
        <begin position="425"/>
        <end position="484"/>
    </location>
</feature>
<evidence type="ECO:0000256" key="3">
    <source>
        <dbReference type="ARBA" id="ARBA00022679"/>
    </source>
</evidence>
<evidence type="ECO:0000313" key="8">
    <source>
        <dbReference type="EMBL" id="KFG39728.1"/>
    </source>
</evidence>
<dbReference type="OrthoDB" id="333432at2759"/>
<protein>
    <recommendedName>
        <fullName evidence="2">pyridoxal kinase</fullName>
        <ecNumber evidence="2">2.7.1.35</ecNumber>
    </recommendedName>
</protein>
<dbReference type="PANTHER" id="PTHR10534">
    <property type="entry name" value="PYRIDOXAL KINASE"/>
    <property type="match status" value="1"/>
</dbReference>
<organism evidence="8 9">
    <name type="scientific">Toxoplasma gondii FOU</name>
    <dbReference type="NCBI Taxonomy" id="943167"/>
    <lineage>
        <taxon>Eukaryota</taxon>
        <taxon>Sar</taxon>
        <taxon>Alveolata</taxon>
        <taxon>Apicomplexa</taxon>
        <taxon>Conoidasida</taxon>
        <taxon>Coccidia</taxon>
        <taxon>Eucoccidiorida</taxon>
        <taxon>Eimeriorina</taxon>
        <taxon>Sarcocystidae</taxon>
        <taxon>Toxoplasma</taxon>
    </lineage>
</organism>
<feature type="region of interest" description="Disordered" evidence="7">
    <location>
        <begin position="352"/>
        <end position="375"/>
    </location>
</feature>
<dbReference type="Gene3D" id="3.40.1190.20">
    <property type="match status" value="2"/>
</dbReference>
<dbReference type="InterPro" id="IPR029056">
    <property type="entry name" value="Ribokinase-like"/>
</dbReference>
<comment type="caution">
    <text evidence="8">The sequence shown here is derived from an EMBL/GenBank/DDBJ whole genome shotgun (WGS) entry which is preliminary data.</text>
</comment>
<comment type="similarity">
    <text evidence="1">Belongs to the pyridoxine kinase family.</text>
</comment>
<gene>
    <name evidence="8" type="ORF">TGFOU_297080</name>
</gene>
<feature type="region of interest" description="Disordered" evidence="7">
    <location>
        <begin position="151"/>
        <end position="170"/>
    </location>
</feature>
<dbReference type="PANTHER" id="PTHR10534:SF2">
    <property type="entry name" value="PYRIDOXAL KINASE"/>
    <property type="match status" value="1"/>
</dbReference>
<evidence type="ECO:0000256" key="5">
    <source>
        <dbReference type="ARBA" id="ARBA00022777"/>
    </source>
</evidence>
<keyword evidence="3 8" id="KW-0808">Transferase</keyword>
<accession>A0A086K5R0</accession>
<dbReference type="GO" id="GO:0009443">
    <property type="term" value="P:pyridoxal 5'-phosphate salvage"/>
    <property type="evidence" value="ECO:0007669"/>
    <property type="project" value="InterPro"/>
</dbReference>
<dbReference type="SUPFAM" id="SSF53613">
    <property type="entry name" value="Ribokinase-like"/>
    <property type="match status" value="2"/>
</dbReference>
<keyword evidence="6" id="KW-0067">ATP-binding</keyword>
<evidence type="ECO:0000256" key="4">
    <source>
        <dbReference type="ARBA" id="ARBA00022741"/>
    </source>
</evidence>
<evidence type="ECO:0000313" key="9">
    <source>
        <dbReference type="Proteomes" id="UP000028838"/>
    </source>
</evidence>
<feature type="region of interest" description="Disordered" evidence="7">
    <location>
        <begin position="1"/>
        <end position="26"/>
    </location>
</feature>
<dbReference type="EMBL" id="AEYH02002384">
    <property type="protein sequence ID" value="KFG39728.1"/>
    <property type="molecule type" value="Genomic_DNA"/>
</dbReference>
<keyword evidence="4" id="KW-0547">Nucleotide-binding</keyword>
<evidence type="ECO:0000256" key="1">
    <source>
        <dbReference type="ARBA" id="ARBA00008805"/>
    </source>
</evidence>
<dbReference type="GO" id="GO:0005829">
    <property type="term" value="C:cytosol"/>
    <property type="evidence" value="ECO:0007669"/>
    <property type="project" value="TreeGrafter"/>
</dbReference>
<dbReference type="InterPro" id="IPR004625">
    <property type="entry name" value="PyrdxlKinase"/>
</dbReference>
<dbReference type="EC" id="2.7.1.35" evidence="2"/>
<feature type="region of interest" description="Disordered" evidence="7">
    <location>
        <begin position="273"/>
        <end position="320"/>
    </location>
</feature>
<keyword evidence="5 8" id="KW-0418">Kinase</keyword>
<feature type="compositionally biased region" description="Basic and acidic residues" evidence="7">
    <location>
        <begin position="287"/>
        <end position="296"/>
    </location>
</feature>
<sequence>MVQLDCSKATQTEDGASRSSSPSSVARRCTCSCKDNGAFLSPTPLPSVLSLQSHVARSCVGGAAFTFPLQRQGFHVNCIYTTQFVDMYVHEGTILSPLALRTLLEGVSPTPSALHRMLENENCALCLKYAASGRAAKCEREHETDVCSAAEKARHSDATAPQSTENSKRSLRGWCTRPHNYIASGFIGSRPLISEFSRWLYRIHDIYAKENCTRPLYLCDPVLGDGGHVYVPPECLPAYARLLLPLADIITPNSWEAMWLAAYAEQSASNLSGSQKYAQQEMASEDEPPHEQRRDPASGGAGAGWQPFTSSDGHEGVHPVSAPRTISDAVFLVNQLHTFGPEIVIITSVDLPDEVSGPINDGTQGSSQRVAEREESSDSASYLYLIASRQARNSPRCTPSCWSPAGVRELKCSVHPQNDHLALSAAAGSASARDVQGQSLTGEERDDNQTDLKTRLSRCSMHVSTPTGFSHSSKASPLKGSSEGPLLREKAQIPSNPGEHERQTLQKDLVTESEDGDVVYVVRFPKLATPLCGTGDTWAALFLAAFHKSRFCLRTAIEIALSGTQAAIRHTFKLHGRCSECIDVIGSCGAVDAAPVLHRAVRIQRSCTRMLPSGRE</sequence>
<proteinExistence type="inferred from homology"/>
<feature type="compositionally biased region" description="Polar residues" evidence="7">
    <location>
        <begin position="462"/>
        <end position="475"/>
    </location>
</feature>
<evidence type="ECO:0000256" key="6">
    <source>
        <dbReference type="ARBA" id="ARBA00022840"/>
    </source>
</evidence>